<dbReference type="Pfam" id="PF00988">
    <property type="entry name" value="CPSase_sm_chain"/>
    <property type="match status" value="1"/>
</dbReference>
<dbReference type="EMBL" id="QEWR01000002">
    <property type="protein sequence ID" value="PWD84977.1"/>
    <property type="molecule type" value="Genomic_DNA"/>
</dbReference>
<evidence type="ECO:0000259" key="1">
    <source>
        <dbReference type="SMART" id="SM01097"/>
    </source>
</evidence>
<evidence type="ECO:0000313" key="2">
    <source>
        <dbReference type="EMBL" id="PWD84977.1"/>
    </source>
</evidence>
<proteinExistence type="predicted"/>
<dbReference type="Proteomes" id="UP000244948">
    <property type="component" value="Unassembled WGS sequence"/>
</dbReference>
<evidence type="ECO:0000313" key="3">
    <source>
        <dbReference type="Proteomes" id="UP000244948"/>
    </source>
</evidence>
<name>A0A2U2AP77_9GAMM</name>
<comment type="caution">
    <text evidence="2">The sequence shown here is derived from an EMBL/GenBank/DDBJ whole genome shotgun (WGS) entry which is preliminary data.</text>
</comment>
<sequence>MINPAALVLTDGSIFRGESVGAEGEVVGELVFYRSATGYQEALIDPAYAGKIVTFTTSHIGNTGINDQDNRFASIAPSAVVMRAHSLIPSHFRSRESFSALLRRRNIIAISEIDTRELSQRALNAGTLSSCIITGDYSDRELQQKAVQYFAERESTHLPHSLNLINHLVEA</sequence>
<accession>A0A2U2AP77</accession>
<dbReference type="SUPFAM" id="SSF52021">
    <property type="entry name" value="Carbamoyl phosphate synthetase, small subunit N-terminal domain"/>
    <property type="match status" value="1"/>
</dbReference>
<dbReference type="RefSeq" id="WP_109236060.1">
    <property type="nucleotide sequence ID" value="NZ_BMXZ01000001.1"/>
</dbReference>
<keyword evidence="3" id="KW-1185">Reference proteome</keyword>
<dbReference type="AlphaFoldDB" id="A0A2U2AP77"/>
<dbReference type="InterPro" id="IPR036480">
    <property type="entry name" value="CarbP_synth_ssu_N_sf"/>
</dbReference>
<protein>
    <recommendedName>
        <fullName evidence="1">Carbamoyl-phosphate synthase small subunit N-terminal domain-containing protein</fullName>
    </recommendedName>
</protein>
<feature type="domain" description="Carbamoyl-phosphate synthase small subunit N-terminal" evidence="1">
    <location>
        <begin position="3"/>
        <end position="133"/>
    </location>
</feature>
<dbReference type="SMART" id="SM01097">
    <property type="entry name" value="CPSase_sm_chain"/>
    <property type="match status" value="1"/>
</dbReference>
<dbReference type="Gene3D" id="3.50.30.20">
    <property type="entry name" value="Carbamoyl-phosphate synthase small subunit, N-terminal domain"/>
    <property type="match status" value="1"/>
</dbReference>
<organism evidence="2 3">
    <name type="scientific">Ignatzschineria indica</name>
    <dbReference type="NCBI Taxonomy" id="472583"/>
    <lineage>
        <taxon>Bacteria</taxon>
        <taxon>Pseudomonadati</taxon>
        <taxon>Pseudomonadota</taxon>
        <taxon>Gammaproteobacteria</taxon>
        <taxon>Cardiobacteriales</taxon>
        <taxon>Ignatzschineriaceae</taxon>
        <taxon>Ignatzschineria</taxon>
    </lineage>
</organism>
<gene>
    <name evidence="2" type="ORF">DC082_05505</name>
</gene>
<reference evidence="2 3" key="1">
    <citation type="journal article" date="2018" name="Genome Announc.">
        <title>Ignatzschineria cameli sp. nov., isolated from necrotic foot tissue of dromedaries (Camelus dromedarius) and associated maggots (Wohlfahrtia species) in Dubai.</title>
        <authorList>
            <person name="Tsang C.C."/>
            <person name="Tang J.Y."/>
            <person name="Fong J.Y."/>
            <person name="Kinne J."/>
            <person name="Lee H.H."/>
            <person name="Joseph M."/>
            <person name="Jose S."/>
            <person name="Schuster R.K."/>
            <person name="Tang Y."/>
            <person name="Sivakumar S."/>
            <person name="Chen J.H."/>
            <person name="Teng J.L."/>
            <person name="Lau S.K."/>
            <person name="Wernery U."/>
            <person name="Woo P.C."/>
        </authorList>
    </citation>
    <scope>NUCLEOTIDE SEQUENCE [LARGE SCALE GENOMIC DNA]</scope>
    <source>
        <strain evidence="2 3">KCTC 22643</strain>
    </source>
</reference>
<dbReference type="InterPro" id="IPR002474">
    <property type="entry name" value="CarbamoylP_synth_ssu_N"/>
</dbReference>